<dbReference type="InterPro" id="IPR015421">
    <property type="entry name" value="PyrdxlP-dep_Trfase_major"/>
</dbReference>
<evidence type="ECO:0000256" key="7">
    <source>
        <dbReference type="ARBA" id="ARBA00022605"/>
    </source>
</evidence>
<name>A0A1F6TSN6_9PROT</name>
<dbReference type="InterPro" id="IPR046825">
    <property type="entry name" value="PDH_C"/>
</dbReference>
<evidence type="ECO:0000256" key="14">
    <source>
        <dbReference type="SAM" id="Coils"/>
    </source>
</evidence>
<dbReference type="Proteomes" id="UP000178885">
    <property type="component" value="Unassembled WGS sequence"/>
</dbReference>
<dbReference type="FunFam" id="1.10.3660.10:FF:000003">
    <property type="entry name" value="Prephenate dehydrogenase"/>
    <property type="match status" value="1"/>
</dbReference>
<dbReference type="GO" id="GO:0006571">
    <property type="term" value="P:tyrosine biosynthetic process"/>
    <property type="evidence" value="ECO:0007669"/>
    <property type="project" value="UniProtKB-KW"/>
</dbReference>
<keyword evidence="8" id="KW-0808">Transferase</keyword>
<comment type="catalytic activity">
    <reaction evidence="13">
        <text>prephenate + NAD(+) = 3-(4-hydroxyphenyl)pyruvate + CO2 + NADH</text>
        <dbReference type="Rhea" id="RHEA:13869"/>
        <dbReference type="ChEBI" id="CHEBI:16526"/>
        <dbReference type="ChEBI" id="CHEBI:29934"/>
        <dbReference type="ChEBI" id="CHEBI:36242"/>
        <dbReference type="ChEBI" id="CHEBI:57540"/>
        <dbReference type="ChEBI" id="CHEBI:57945"/>
        <dbReference type="EC" id="1.3.1.12"/>
    </reaction>
</comment>
<evidence type="ECO:0000256" key="1">
    <source>
        <dbReference type="ARBA" id="ARBA00005067"/>
    </source>
</evidence>
<dbReference type="InterPro" id="IPR004839">
    <property type="entry name" value="Aminotransferase_I/II_large"/>
</dbReference>
<keyword evidence="14" id="KW-0175">Coiled coil</keyword>
<comment type="caution">
    <text evidence="16">The sequence shown here is derived from an EMBL/GenBank/DDBJ whole genome shotgun (WGS) entry which is preliminary data.</text>
</comment>
<dbReference type="FunFam" id="3.40.50.720:FF:000208">
    <property type="entry name" value="Prephenate dehydrogenase"/>
    <property type="match status" value="1"/>
</dbReference>
<gene>
    <name evidence="16" type="ORF">A2151_06820</name>
</gene>
<evidence type="ECO:0000256" key="12">
    <source>
        <dbReference type="ARBA" id="ARBA00023141"/>
    </source>
</evidence>
<dbReference type="GO" id="GO:0030170">
    <property type="term" value="F:pyridoxal phosphate binding"/>
    <property type="evidence" value="ECO:0007669"/>
    <property type="project" value="InterPro"/>
</dbReference>
<dbReference type="Gene3D" id="3.90.1150.10">
    <property type="entry name" value="Aspartate Aminotransferase, domain 1"/>
    <property type="match status" value="1"/>
</dbReference>
<dbReference type="InterPro" id="IPR015424">
    <property type="entry name" value="PyrdxlP-dep_Trfase"/>
</dbReference>
<evidence type="ECO:0000256" key="10">
    <source>
        <dbReference type="ARBA" id="ARBA00023002"/>
    </source>
</evidence>
<dbReference type="PROSITE" id="PS51176">
    <property type="entry name" value="PDH_ADH"/>
    <property type="match status" value="1"/>
</dbReference>
<dbReference type="Pfam" id="PF20463">
    <property type="entry name" value="PDH_C"/>
    <property type="match status" value="1"/>
</dbReference>
<evidence type="ECO:0000256" key="11">
    <source>
        <dbReference type="ARBA" id="ARBA00023027"/>
    </source>
</evidence>
<feature type="non-terminal residue" evidence="16">
    <location>
        <position position="1"/>
    </location>
</feature>
<evidence type="ECO:0000313" key="17">
    <source>
        <dbReference type="Proteomes" id="UP000178885"/>
    </source>
</evidence>
<evidence type="ECO:0000313" key="16">
    <source>
        <dbReference type="EMBL" id="OGI48082.1"/>
    </source>
</evidence>
<keyword evidence="7" id="KW-0028">Amino-acid biosynthesis</keyword>
<protein>
    <recommendedName>
        <fullName evidence="4">prephenate dehydrogenase</fullName>
        <ecNumber evidence="4">1.3.1.12</ecNumber>
    </recommendedName>
</protein>
<keyword evidence="10" id="KW-0560">Oxidoreductase</keyword>
<reference evidence="16 17" key="1">
    <citation type="journal article" date="2016" name="Nat. Commun.">
        <title>Thousands of microbial genomes shed light on interconnected biogeochemical processes in an aquifer system.</title>
        <authorList>
            <person name="Anantharaman K."/>
            <person name="Brown C.T."/>
            <person name="Hug L.A."/>
            <person name="Sharon I."/>
            <person name="Castelle C.J."/>
            <person name="Probst A.J."/>
            <person name="Thomas B.C."/>
            <person name="Singh A."/>
            <person name="Wilkins M.J."/>
            <person name="Karaoz U."/>
            <person name="Brodie E.L."/>
            <person name="Williams K.H."/>
            <person name="Hubbard S.S."/>
            <person name="Banfield J.F."/>
        </authorList>
    </citation>
    <scope>NUCLEOTIDE SEQUENCE [LARGE SCALE GENOMIC DNA]</scope>
</reference>
<keyword evidence="11" id="KW-0520">NAD</keyword>
<dbReference type="InterPro" id="IPR003099">
    <property type="entry name" value="Prephen_DH"/>
</dbReference>
<keyword evidence="6" id="KW-0032">Aminotransferase</keyword>
<dbReference type="Gene3D" id="3.40.640.10">
    <property type="entry name" value="Type I PLP-dependent aspartate aminotransferase-like (Major domain)"/>
    <property type="match status" value="1"/>
</dbReference>
<dbReference type="EC" id="1.3.1.12" evidence="4"/>
<dbReference type="Pfam" id="PF00155">
    <property type="entry name" value="Aminotran_1_2"/>
    <property type="match status" value="1"/>
</dbReference>
<dbReference type="CDD" id="cd00609">
    <property type="entry name" value="AAT_like"/>
    <property type="match status" value="1"/>
</dbReference>
<comment type="similarity">
    <text evidence="3">Belongs to the class-II pyridoxal-phosphate-dependent aminotransferase family. Histidinol-phosphate aminotransferase subfamily.</text>
</comment>
<dbReference type="InterPro" id="IPR008927">
    <property type="entry name" value="6-PGluconate_DH-like_C_sf"/>
</dbReference>
<evidence type="ECO:0000256" key="4">
    <source>
        <dbReference type="ARBA" id="ARBA00012068"/>
    </source>
</evidence>
<proteinExistence type="inferred from homology"/>
<dbReference type="Gene3D" id="1.10.3660.10">
    <property type="entry name" value="6-phosphogluconate dehydrogenase C-terminal like domain"/>
    <property type="match status" value="1"/>
</dbReference>
<dbReference type="InterPro" id="IPR046826">
    <property type="entry name" value="PDH_N"/>
</dbReference>
<comment type="similarity">
    <text evidence="2">Belongs to the prephenate/arogenate dehydrogenase family.</text>
</comment>
<evidence type="ECO:0000259" key="15">
    <source>
        <dbReference type="PROSITE" id="PS51176"/>
    </source>
</evidence>
<feature type="domain" description="Prephenate/arogenate dehydrogenase" evidence="15">
    <location>
        <begin position="264"/>
        <end position="548"/>
    </location>
</feature>
<accession>A0A1F6TSN6</accession>
<dbReference type="SUPFAM" id="SSF51735">
    <property type="entry name" value="NAD(P)-binding Rossmann-fold domains"/>
    <property type="match status" value="1"/>
</dbReference>
<evidence type="ECO:0000256" key="2">
    <source>
        <dbReference type="ARBA" id="ARBA00007964"/>
    </source>
</evidence>
<evidence type="ECO:0000256" key="6">
    <source>
        <dbReference type="ARBA" id="ARBA00022576"/>
    </source>
</evidence>
<dbReference type="EMBL" id="MFSU01000038">
    <property type="protein sequence ID" value="OGI48082.1"/>
    <property type="molecule type" value="Genomic_DNA"/>
</dbReference>
<dbReference type="STRING" id="1817760.A2151_06820"/>
<dbReference type="SUPFAM" id="SSF53383">
    <property type="entry name" value="PLP-dependent transferases"/>
    <property type="match status" value="1"/>
</dbReference>
<dbReference type="Gene3D" id="3.40.50.720">
    <property type="entry name" value="NAD(P)-binding Rossmann-like Domain"/>
    <property type="match status" value="1"/>
</dbReference>
<dbReference type="InterPro" id="IPR015422">
    <property type="entry name" value="PyrdxlP-dep_Trfase_small"/>
</dbReference>
<keyword evidence="12" id="KW-0057">Aromatic amino acid biosynthesis</keyword>
<evidence type="ECO:0000256" key="3">
    <source>
        <dbReference type="ARBA" id="ARBA00007970"/>
    </source>
</evidence>
<evidence type="ECO:0000256" key="8">
    <source>
        <dbReference type="ARBA" id="ARBA00022679"/>
    </source>
</evidence>
<dbReference type="GO" id="GO:0008483">
    <property type="term" value="F:transaminase activity"/>
    <property type="evidence" value="ECO:0007669"/>
    <property type="project" value="UniProtKB-KW"/>
</dbReference>
<dbReference type="Pfam" id="PF02153">
    <property type="entry name" value="PDH_N"/>
    <property type="match status" value="1"/>
</dbReference>
<feature type="coiled-coil region" evidence="14">
    <location>
        <begin position="501"/>
        <end position="528"/>
    </location>
</feature>
<dbReference type="PANTHER" id="PTHR43643:SF3">
    <property type="entry name" value="HISTIDINOL-PHOSPHATE AMINOTRANSFERASE"/>
    <property type="match status" value="1"/>
</dbReference>
<dbReference type="PANTHER" id="PTHR43643">
    <property type="entry name" value="HISTIDINOL-PHOSPHATE AMINOTRANSFERASE 2"/>
    <property type="match status" value="1"/>
</dbReference>
<dbReference type="InterPro" id="IPR036291">
    <property type="entry name" value="NAD(P)-bd_dom_sf"/>
</dbReference>
<organism evidence="16 17">
    <name type="scientific">Candidatus Muproteobacteria bacterium RBG_16_65_34</name>
    <dbReference type="NCBI Taxonomy" id="1817760"/>
    <lineage>
        <taxon>Bacteria</taxon>
        <taxon>Pseudomonadati</taxon>
        <taxon>Pseudomonadota</taxon>
        <taxon>Candidatus Muproteobacteria</taxon>
    </lineage>
</organism>
<dbReference type="GO" id="GO:0008977">
    <property type="term" value="F:prephenate dehydrogenase (NAD+) activity"/>
    <property type="evidence" value="ECO:0007669"/>
    <property type="project" value="UniProtKB-EC"/>
</dbReference>
<dbReference type="SUPFAM" id="SSF48179">
    <property type="entry name" value="6-phosphogluconate dehydrogenase C-terminal domain-like"/>
    <property type="match status" value="1"/>
</dbReference>
<dbReference type="GO" id="GO:0004665">
    <property type="term" value="F:prephenate dehydrogenase (NADP+) activity"/>
    <property type="evidence" value="ECO:0007669"/>
    <property type="project" value="InterPro"/>
</dbReference>
<comment type="pathway">
    <text evidence="1">Amino-acid biosynthesis; L-tyrosine biosynthesis; (4-hydroxyphenyl)pyruvate from prephenate (NAD(+) route): step 1/1.</text>
</comment>
<dbReference type="GO" id="GO:0070403">
    <property type="term" value="F:NAD+ binding"/>
    <property type="evidence" value="ECO:0007669"/>
    <property type="project" value="InterPro"/>
</dbReference>
<evidence type="ECO:0000256" key="9">
    <source>
        <dbReference type="ARBA" id="ARBA00022898"/>
    </source>
</evidence>
<evidence type="ECO:0000256" key="13">
    <source>
        <dbReference type="ARBA" id="ARBA00049260"/>
    </source>
</evidence>
<dbReference type="InterPro" id="IPR050106">
    <property type="entry name" value="HistidinolP_aminotransfase"/>
</dbReference>
<sequence>VYPLVARAVGARTVEVKARDWGHDLGALRAAVSPRTRLIFIANPNNPTGTWLHAPELKAFIADLPAHVIVVVDEAYFEYVRADGYESALPWIGRHPNLIVTRTFSKIYGLAGLRVGYGVSSPEVADVLNRVRQPFNVNSVALAAAGAALADGEHVERTARLNREGMRRLTLAFGAMGLEFIPSVGNFVCVDLGRPAAPVYERLLREGVIVRPVANYGMPNHLRVTVGLPEENERFLGALEKVLRTEDVALSPQSLALSPVFMINRLCIIGVGLIGGSLARALREARAVREIVGYGRSLGNLQQAVDLGVVDRAAVSAPDAVRGADMIVLAVPVGAMPEILGEIAAAIDDGAVITDVGSVKGGVIEVARRALGARFARFVPGHPIAGTEQSGVAASLADLFAGRRVILTPEAETDPGALASVRAMWSVAGAEVVAMSAGEHDRILAVGSHLPHLLAFALMDLVVRRDDHRAVFQCVGNGFRDLTRIAASDPVMWRDICFANREAVLEVLRQYRDNLAELELAIARGDGEWLIETFTRAKHARDALNKKS</sequence>
<dbReference type="AlphaFoldDB" id="A0A1F6TSN6"/>
<evidence type="ECO:0000256" key="5">
    <source>
        <dbReference type="ARBA" id="ARBA00022498"/>
    </source>
</evidence>
<keyword evidence="5" id="KW-0827">Tyrosine biosynthesis</keyword>
<keyword evidence="9" id="KW-0663">Pyridoxal phosphate</keyword>